<accession>A0A9X2AN53</accession>
<gene>
    <name evidence="1" type="ORF">MMF98_02245</name>
</gene>
<organism evidence="1 2">
    <name type="scientific">Variovorax terrae</name>
    <dbReference type="NCBI Taxonomy" id="2923278"/>
    <lineage>
        <taxon>Bacteria</taxon>
        <taxon>Pseudomonadati</taxon>
        <taxon>Pseudomonadota</taxon>
        <taxon>Betaproteobacteria</taxon>
        <taxon>Burkholderiales</taxon>
        <taxon>Comamonadaceae</taxon>
        <taxon>Variovorax</taxon>
    </lineage>
</organism>
<keyword evidence="2" id="KW-1185">Reference proteome</keyword>
<reference evidence="1" key="1">
    <citation type="submission" date="2022-03" db="EMBL/GenBank/DDBJ databases">
        <authorList>
            <person name="Woo C.Y."/>
        </authorList>
    </citation>
    <scope>NUCLEOTIDE SEQUENCE</scope>
    <source>
        <strain evidence="1">CYS-02</strain>
    </source>
</reference>
<dbReference type="AlphaFoldDB" id="A0A9X2AN53"/>
<evidence type="ECO:0000313" key="2">
    <source>
        <dbReference type="Proteomes" id="UP001139447"/>
    </source>
</evidence>
<dbReference type="NCBIfam" id="NF041023">
    <property type="entry name" value="PP0621_fam"/>
    <property type="match status" value="1"/>
</dbReference>
<dbReference type="RefSeq" id="WP_243303901.1">
    <property type="nucleotide sequence ID" value="NZ_JALGBI010000001.1"/>
</dbReference>
<evidence type="ECO:0000313" key="1">
    <source>
        <dbReference type="EMBL" id="MCJ0762022.1"/>
    </source>
</evidence>
<dbReference type="Proteomes" id="UP001139447">
    <property type="component" value="Unassembled WGS sequence"/>
</dbReference>
<name>A0A9X2AN53_9BURK</name>
<protein>
    <recommendedName>
        <fullName evidence="3">Preprotein translocase subunit YajC</fullName>
    </recommendedName>
</protein>
<proteinExistence type="predicted"/>
<dbReference type="InterPro" id="IPR049708">
    <property type="entry name" value="PP0621-like"/>
</dbReference>
<comment type="caution">
    <text evidence="1">The sequence shown here is derived from an EMBL/GenBank/DDBJ whole genome shotgun (WGS) entry which is preliminary data.</text>
</comment>
<sequence>MKYLIVLLVVLAGVWLWRSRRLADRPARRGPAAQPAGEPQDMVRCPVCAVHLPQAEALPGRRGLYCCAEHRQRAEG</sequence>
<dbReference type="EMBL" id="JALGBI010000001">
    <property type="protein sequence ID" value="MCJ0762022.1"/>
    <property type="molecule type" value="Genomic_DNA"/>
</dbReference>
<evidence type="ECO:0008006" key="3">
    <source>
        <dbReference type="Google" id="ProtNLM"/>
    </source>
</evidence>